<dbReference type="SUPFAM" id="SSF54665">
    <property type="entry name" value="CO dehydrogenase molybdoprotein N-domain-like"/>
    <property type="match status" value="1"/>
</dbReference>
<dbReference type="OrthoDB" id="9759099at2"/>
<dbReference type="InterPro" id="IPR036856">
    <property type="entry name" value="Ald_Oxase/Xan_DH_a/b_sf"/>
</dbReference>
<evidence type="ECO:0000313" key="5">
    <source>
        <dbReference type="EMBL" id="QEN07954.1"/>
    </source>
</evidence>
<dbReference type="RefSeq" id="WP_149486034.1">
    <property type="nucleotide sequence ID" value="NZ_CP036150.1"/>
</dbReference>
<keyword evidence="6" id="KW-1185">Reference proteome</keyword>
<dbReference type="Pfam" id="PF20256">
    <property type="entry name" value="MoCoBD_2"/>
    <property type="match status" value="1"/>
</dbReference>
<dbReference type="AlphaFoldDB" id="A0A5C1QN19"/>
<dbReference type="GO" id="GO:0016491">
    <property type="term" value="F:oxidoreductase activity"/>
    <property type="evidence" value="ECO:0007669"/>
    <property type="project" value="UniProtKB-KW"/>
</dbReference>
<feature type="domain" description="Aldehyde oxidase/xanthine dehydrogenase a/b hammerhead" evidence="4">
    <location>
        <begin position="11"/>
        <end position="114"/>
    </location>
</feature>
<evidence type="ECO:0000256" key="1">
    <source>
        <dbReference type="ARBA" id="ARBA00022505"/>
    </source>
</evidence>
<sequence>MEEDKFRNRLAGLVRFPEDMSSKKMVHALQVKADKAPGILMEISVPHLPSQVHFFKADDIPGKNDLPYPDATIPLLAHKEVLYTGQPIGILTGPDLDELFKIRKKISIEISAIPPFPPREIRDRNNSPATKTIQKGNPSKGFAKAERIIEGEYTLAIPETPVYPRPDVFCNKEGGTYVLHLHSQWPSLLRKLTAMAAGISRKQVEMHFNTSGRTWDAHIWQSIPPAAMAVCITSILRQPVKLLNEEEKVYHKEIQYRYKAGMDAHGKLTALEARITLDTGAYGCFATEVASRICLGAAGLYLCRHMDIQVRAYQSNNPPWLPLPSWGLAQGAFGMELLANNMAVESEQDPAHWRRQNLTMKGNINTTMGAIKKTPPLVSMIKSLSKASDYTRKHAAYRQIRTNRNHLDITPSAYAGIGLTVNRQGYEFLSRERLLTAASVTATLGKDGNFEVFLGTVPAAPGMFALWKKLISSQLSIDEKQIFLITDRPDEHSFNGPSCLSRNAIVFTKLIDQCCSIIQKKRFREGLPITETRSYRRRTGAEWDETNMMGTPFSSPSWGAAVVEVALYTATREISIPRIWLSLHCGTILDPSSARSFIEAEVRFALTQCMDKQAIKPTIFPELHIFFDEDESKNPAPGGLEGLALGTIPAAFAQALSQAAGQGITGLPVNSASLLKGGV</sequence>
<evidence type="ECO:0000256" key="2">
    <source>
        <dbReference type="ARBA" id="ARBA00023002"/>
    </source>
</evidence>
<dbReference type="InterPro" id="IPR037165">
    <property type="entry name" value="AldOxase/xan_DH_Mopterin-bd_sf"/>
</dbReference>
<feature type="region of interest" description="Disordered" evidence="3">
    <location>
        <begin position="117"/>
        <end position="138"/>
    </location>
</feature>
<dbReference type="Pfam" id="PF02738">
    <property type="entry name" value="MoCoBD_1"/>
    <property type="match status" value="1"/>
</dbReference>
<dbReference type="Proteomes" id="UP000324209">
    <property type="component" value="Chromosome"/>
</dbReference>
<dbReference type="Gene3D" id="3.90.1170.50">
    <property type="entry name" value="Aldehyde oxidase/xanthine dehydrogenase, a/b hammerhead"/>
    <property type="match status" value="1"/>
</dbReference>
<dbReference type="GO" id="GO:0005506">
    <property type="term" value="F:iron ion binding"/>
    <property type="evidence" value="ECO:0007669"/>
    <property type="project" value="InterPro"/>
</dbReference>
<evidence type="ECO:0000256" key="3">
    <source>
        <dbReference type="SAM" id="MobiDB-lite"/>
    </source>
</evidence>
<reference evidence="5 6" key="1">
    <citation type="submission" date="2019-02" db="EMBL/GenBank/DDBJ databases">
        <title>Complete Genome Sequence and Methylome Analysis of free living Spirochaetas.</title>
        <authorList>
            <person name="Fomenkov A."/>
            <person name="Dubinina G."/>
            <person name="Leshcheva N."/>
            <person name="Mikheeva N."/>
            <person name="Grabovich M."/>
            <person name="Vincze T."/>
            <person name="Roberts R.J."/>
        </authorList>
    </citation>
    <scope>NUCLEOTIDE SEQUENCE [LARGE SCALE GENOMIC DNA]</scope>
    <source>
        <strain evidence="5 6">K2</strain>
    </source>
</reference>
<feature type="compositionally biased region" description="Polar residues" evidence="3">
    <location>
        <begin position="126"/>
        <end position="137"/>
    </location>
</feature>
<evidence type="ECO:0000259" key="4">
    <source>
        <dbReference type="SMART" id="SM01008"/>
    </source>
</evidence>
<organism evidence="5 6">
    <name type="scientific">Oceanispirochaeta crateris</name>
    <dbReference type="NCBI Taxonomy" id="2518645"/>
    <lineage>
        <taxon>Bacteria</taxon>
        <taxon>Pseudomonadati</taxon>
        <taxon>Spirochaetota</taxon>
        <taxon>Spirochaetia</taxon>
        <taxon>Spirochaetales</taxon>
        <taxon>Spirochaetaceae</taxon>
        <taxon>Oceanispirochaeta</taxon>
    </lineage>
</organism>
<dbReference type="SMART" id="SM01008">
    <property type="entry name" value="Ald_Xan_dh_C"/>
    <property type="match status" value="1"/>
</dbReference>
<keyword evidence="2" id="KW-0560">Oxidoreductase</keyword>
<dbReference type="InterPro" id="IPR046867">
    <property type="entry name" value="AldOxase/xan_DH_MoCoBD2"/>
</dbReference>
<dbReference type="InterPro" id="IPR008274">
    <property type="entry name" value="AldOxase/xan_DH_MoCoBD1"/>
</dbReference>
<dbReference type="SUPFAM" id="SSF56003">
    <property type="entry name" value="Molybdenum cofactor-binding domain"/>
    <property type="match status" value="1"/>
</dbReference>
<name>A0A5C1QN19_9SPIO</name>
<keyword evidence="1" id="KW-0500">Molybdenum</keyword>
<gene>
    <name evidence="5" type="ORF">EXM22_08140</name>
</gene>
<proteinExistence type="predicted"/>
<dbReference type="InterPro" id="IPR016208">
    <property type="entry name" value="Ald_Oxase/xanthine_DH-like"/>
</dbReference>
<evidence type="ECO:0000313" key="6">
    <source>
        <dbReference type="Proteomes" id="UP000324209"/>
    </source>
</evidence>
<dbReference type="PANTHER" id="PTHR11908:SF132">
    <property type="entry name" value="ALDEHYDE OXIDASE 1-RELATED"/>
    <property type="match status" value="1"/>
</dbReference>
<protein>
    <recommendedName>
        <fullName evidence="4">Aldehyde oxidase/xanthine dehydrogenase a/b hammerhead domain-containing protein</fullName>
    </recommendedName>
</protein>
<dbReference type="Gene3D" id="3.30.365.10">
    <property type="entry name" value="Aldehyde oxidase/xanthine dehydrogenase, molybdopterin binding domain"/>
    <property type="match status" value="4"/>
</dbReference>
<dbReference type="KEGG" id="ock:EXM22_08140"/>
<dbReference type="PANTHER" id="PTHR11908">
    <property type="entry name" value="XANTHINE DEHYDROGENASE"/>
    <property type="match status" value="1"/>
</dbReference>
<accession>A0A5C1QN19</accession>
<dbReference type="InterPro" id="IPR000674">
    <property type="entry name" value="Ald_Oxase/Xan_DH_a/b"/>
</dbReference>
<dbReference type="EMBL" id="CP036150">
    <property type="protein sequence ID" value="QEN07954.1"/>
    <property type="molecule type" value="Genomic_DNA"/>
</dbReference>